<reference evidence="3" key="1">
    <citation type="journal article" date="2019" name="Int. J. Syst. Evol. Microbiol.">
        <title>The Global Catalogue of Microorganisms (GCM) 10K type strain sequencing project: providing services to taxonomists for standard genome sequencing and annotation.</title>
        <authorList>
            <consortium name="The Broad Institute Genomics Platform"/>
            <consortium name="The Broad Institute Genome Sequencing Center for Infectious Disease"/>
            <person name="Wu L."/>
            <person name="Ma J."/>
        </authorList>
    </citation>
    <scope>NUCLEOTIDE SEQUENCE [LARGE SCALE GENOMIC DNA]</scope>
    <source>
        <strain evidence="3">JCM 32148</strain>
    </source>
</reference>
<dbReference type="InterPro" id="IPR023213">
    <property type="entry name" value="CAT-like_dom_sf"/>
</dbReference>
<name>A0ABW3A3S2_9ACTN</name>
<dbReference type="EMBL" id="JBHTHM010000876">
    <property type="protein sequence ID" value="MFD0785560.1"/>
    <property type="molecule type" value="Genomic_DNA"/>
</dbReference>
<keyword evidence="3" id="KW-1185">Reference proteome</keyword>
<dbReference type="Gene3D" id="3.30.559.10">
    <property type="entry name" value="Chloramphenicol acetyltransferase-like domain"/>
    <property type="match status" value="1"/>
</dbReference>
<protein>
    <submittedName>
        <fullName evidence="2">Condensation domain-containing protein</fullName>
    </submittedName>
</protein>
<evidence type="ECO:0000313" key="2">
    <source>
        <dbReference type="EMBL" id="MFD0785560.1"/>
    </source>
</evidence>
<proteinExistence type="predicted"/>
<dbReference type="PANTHER" id="PTHR45527">
    <property type="entry name" value="NONRIBOSOMAL PEPTIDE SYNTHETASE"/>
    <property type="match status" value="1"/>
</dbReference>
<organism evidence="2 3">
    <name type="scientific">Micromonospora azadirachtae</name>
    <dbReference type="NCBI Taxonomy" id="1970735"/>
    <lineage>
        <taxon>Bacteria</taxon>
        <taxon>Bacillati</taxon>
        <taxon>Actinomycetota</taxon>
        <taxon>Actinomycetes</taxon>
        <taxon>Micromonosporales</taxon>
        <taxon>Micromonosporaceae</taxon>
        <taxon>Micromonospora</taxon>
    </lineage>
</organism>
<evidence type="ECO:0000313" key="3">
    <source>
        <dbReference type="Proteomes" id="UP001597053"/>
    </source>
</evidence>
<dbReference type="InterPro" id="IPR001242">
    <property type="entry name" value="Condensation_dom"/>
</dbReference>
<gene>
    <name evidence="2" type="ORF">ACFQZ8_16755</name>
</gene>
<comment type="caution">
    <text evidence="2">The sequence shown here is derived from an EMBL/GenBank/DDBJ whole genome shotgun (WGS) entry which is preliminary data.</text>
</comment>
<dbReference type="PANTHER" id="PTHR45527:SF1">
    <property type="entry name" value="FATTY ACID SYNTHASE"/>
    <property type="match status" value="1"/>
</dbReference>
<dbReference type="Proteomes" id="UP001597053">
    <property type="component" value="Unassembled WGS sequence"/>
</dbReference>
<sequence length="181" mass="20418">MTKEWSFPASFAQERIWIANQLDAASPVYNISNPWVFPPGMTAEQATDAFNQIVARHEALRTHLRVDDGTLVQVVRAAERFELPVVDLRERSDAEQERRYDAELTELARTPIPLDAPPLWRARLHQLADDRVMLLFVVHHAVYDSHSSVIFTAELAAFSRAALTGAPAEVPELPIQYADFA</sequence>
<dbReference type="SUPFAM" id="SSF52777">
    <property type="entry name" value="CoA-dependent acyltransferases"/>
    <property type="match status" value="1"/>
</dbReference>
<dbReference type="Pfam" id="PF00668">
    <property type="entry name" value="Condensation"/>
    <property type="match status" value="1"/>
</dbReference>
<accession>A0ABW3A3S2</accession>
<feature type="non-terminal residue" evidence="2">
    <location>
        <position position="181"/>
    </location>
</feature>
<evidence type="ECO:0000259" key="1">
    <source>
        <dbReference type="Pfam" id="PF00668"/>
    </source>
</evidence>
<feature type="domain" description="Condensation" evidence="1">
    <location>
        <begin position="7"/>
        <end position="181"/>
    </location>
</feature>